<keyword evidence="2" id="KW-0539">Nucleus</keyword>
<evidence type="ECO:0000259" key="8">
    <source>
        <dbReference type="Pfam" id="PF00808"/>
    </source>
</evidence>
<comment type="similarity">
    <text evidence="3">Belongs to the NC2 alpha/DRAP1 family.</text>
</comment>
<evidence type="ECO:0000256" key="3">
    <source>
        <dbReference type="ARBA" id="ARBA00061393"/>
    </source>
</evidence>
<evidence type="ECO:0000313" key="9">
    <source>
        <dbReference type="EMBL" id="CEI68643.1"/>
    </source>
</evidence>
<dbReference type="STRING" id="56646.A0A2L2TKJ7"/>
<dbReference type="AlphaFoldDB" id="A0A2L2TKJ7"/>
<dbReference type="InterPro" id="IPR050568">
    <property type="entry name" value="Transcr_DNA_Rep_Reg"/>
</dbReference>
<dbReference type="SUPFAM" id="SSF47113">
    <property type="entry name" value="Histone-fold"/>
    <property type="match status" value="1"/>
</dbReference>
<feature type="compositionally biased region" description="Basic and acidic residues" evidence="7">
    <location>
        <begin position="290"/>
        <end position="307"/>
    </location>
</feature>
<feature type="region of interest" description="Disordered" evidence="7">
    <location>
        <begin position="181"/>
        <end position="211"/>
    </location>
</feature>
<evidence type="ECO:0000256" key="6">
    <source>
        <dbReference type="ARBA" id="ARBA00075891"/>
    </source>
</evidence>
<dbReference type="Gene3D" id="1.10.20.10">
    <property type="entry name" value="Histone, subunit A"/>
    <property type="match status" value="1"/>
</dbReference>
<dbReference type="InterPro" id="IPR009072">
    <property type="entry name" value="Histone-fold"/>
</dbReference>
<dbReference type="GeneID" id="37260359"/>
<reference evidence="10" key="1">
    <citation type="submission" date="2014-10" db="EMBL/GenBank/DDBJ databases">
        <authorList>
            <person name="King R."/>
        </authorList>
    </citation>
    <scope>NUCLEOTIDE SEQUENCE [LARGE SCALE GENOMIC DNA]</scope>
    <source>
        <strain evidence="10">A3/5</strain>
    </source>
</reference>
<dbReference type="PANTHER" id="PTHR10252">
    <property type="entry name" value="HISTONE-LIKE TRANSCRIPTION FACTOR CCAAT-RELATED"/>
    <property type="match status" value="1"/>
</dbReference>
<evidence type="ECO:0000256" key="2">
    <source>
        <dbReference type="ARBA" id="ARBA00023242"/>
    </source>
</evidence>
<evidence type="ECO:0000313" key="10">
    <source>
        <dbReference type="Proteomes" id="UP000245910"/>
    </source>
</evidence>
<evidence type="ECO:0000256" key="4">
    <source>
        <dbReference type="ARBA" id="ARBA00065307"/>
    </source>
</evidence>
<dbReference type="GO" id="GO:0016251">
    <property type="term" value="F:RNA polymerase II general transcription initiation factor activity"/>
    <property type="evidence" value="ECO:0007669"/>
    <property type="project" value="TreeGrafter"/>
</dbReference>
<proteinExistence type="inferred from homology"/>
<comment type="subunit">
    <text evidence="4">Forms the NCT transcriptional regulatory complex with nctB and mot1.</text>
</comment>
<evidence type="ECO:0000256" key="5">
    <source>
        <dbReference type="ARBA" id="ARBA00072430"/>
    </source>
</evidence>
<sequence>MSADDSYAPKSPDLSSFYSNGPTQEEVHHPQTDSHFRPGYEYKAESPTYARSVSFSSYVPPSPHFNNTSRISADSTYHHLELDYQERSAQPRTSRPEYQPYPSRHSSIPEHYIYSTPDQRRLSGYDYECDPAYSHSHLQQPQARHASLGQAYPEQTSNHNATTYDTPFPLLTAAGDLERTSTFGASPFDNNMPPRKAAPPAAPAIDPSPVRTKFPTARIKRIMQADEEVGKVAQQTPIAVGKALELFMIQLVTKSADVAKDKGSKRVTASMLKQVVETDEQWDFLREIVSRVENEKEGSRSKAKQESSSDEEIEEPKKRTRGGRKKKAT</sequence>
<dbReference type="OrthoDB" id="653904at2759"/>
<dbReference type="Proteomes" id="UP000245910">
    <property type="component" value="Chromosome III"/>
</dbReference>
<comment type="subcellular location">
    <subcellularLocation>
        <location evidence="1">Nucleus</location>
    </subcellularLocation>
</comment>
<feature type="region of interest" description="Disordered" evidence="7">
    <location>
        <begin position="290"/>
        <end position="329"/>
    </location>
</feature>
<name>A0A2L2TKJ7_9HYPO</name>
<dbReference type="RefSeq" id="XP_025592358.1">
    <property type="nucleotide sequence ID" value="XM_025737504.1"/>
</dbReference>
<feature type="compositionally biased region" description="Basic and acidic residues" evidence="7">
    <location>
        <begin position="25"/>
        <end position="43"/>
    </location>
</feature>
<dbReference type="KEGG" id="fvn:FVRRES_08720"/>
<dbReference type="GO" id="GO:0017054">
    <property type="term" value="C:negative cofactor 2 complex"/>
    <property type="evidence" value="ECO:0007669"/>
    <property type="project" value="TreeGrafter"/>
</dbReference>
<dbReference type="GO" id="GO:0001046">
    <property type="term" value="F:core promoter sequence-specific DNA binding"/>
    <property type="evidence" value="ECO:0007669"/>
    <property type="project" value="TreeGrafter"/>
</dbReference>
<dbReference type="CDD" id="cd22906">
    <property type="entry name" value="HFD_DRAP1"/>
    <property type="match status" value="1"/>
</dbReference>
<protein>
    <recommendedName>
        <fullName evidence="5">NCT transcriptional regulatory complex subunit A</fullName>
    </recommendedName>
    <alternativeName>
        <fullName evidence="6">Negative cofactor 2 AB</fullName>
    </alternativeName>
</protein>
<accession>A0A2L2TKJ7</accession>
<dbReference type="GO" id="GO:0046982">
    <property type="term" value="F:protein heterodimerization activity"/>
    <property type="evidence" value="ECO:0007669"/>
    <property type="project" value="InterPro"/>
</dbReference>
<feature type="region of interest" description="Disordered" evidence="7">
    <location>
        <begin position="84"/>
        <end position="116"/>
    </location>
</feature>
<feature type="domain" description="Transcription factor CBF/NF-Y/archaeal histone" evidence="8">
    <location>
        <begin position="213"/>
        <end position="276"/>
    </location>
</feature>
<evidence type="ECO:0000256" key="1">
    <source>
        <dbReference type="ARBA" id="ARBA00004123"/>
    </source>
</evidence>
<keyword evidence="10" id="KW-1185">Reference proteome</keyword>
<feature type="compositionally biased region" description="Basic residues" evidence="7">
    <location>
        <begin position="318"/>
        <end position="329"/>
    </location>
</feature>
<feature type="compositionally biased region" description="Polar residues" evidence="7">
    <location>
        <begin position="13"/>
        <end position="23"/>
    </location>
</feature>
<feature type="region of interest" description="Disordered" evidence="7">
    <location>
        <begin position="1"/>
        <end position="43"/>
    </location>
</feature>
<dbReference type="InterPro" id="IPR003958">
    <property type="entry name" value="CBFA_NFYB_domain"/>
</dbReference>
<dbReference type="EMBL" id="LN649231">
    <property type="protein sequence ID" value="CEI68643.1"/>
    <property type="molecule type" value="Genomic_DNA"/>
</dbReference>
<dbReference type="FunFam" id="1.10.20.10:FF:000036">
    <property type="entry name" value="CBF/NF-Y family transcription factor"/>
    <property type="match status" value="1"/>
</dbReference>
<evidence type="ECO:0000256" key="7">
    <source>
        <dbReference type="SAM" id="MobiDB-lite"/>
    </source>
</evidence>
<organism evidence="9 10">
    <name type="scientific">Fusarium venenatum</name>
    <dbReference type="NCBI Taxonomy" id="56646"/>
    <lineage>
        <taxon>Eukaryota</taxon>
        <taxon>Fungi</taxon>
        <taxon>Dikarya</taxon>
        <taxon>Ascomycota</taxon>
        <taxon>Pezizomycotina</taxon>
        <taxon>Sordariomycetes</taxon>
        <taxon>Hypocreomycetidae</taxon>
        <taxon>Hypocreales</taxon>
        <taxon>Nectriaceae</taxon>
        <taxon>Fusarium</taxon>
    </lineage>
</organism>
<dbReference type="PANTHER" id="PTHR10252:SF5">
    <property type="entry name" value="DR1-ASSOCIATED COREPRESSOR"/>
    <property type="match status" value="1"/>
</dbReference>
<dbReference type="Pfam" id="PF00808">
    <property type="entry name" value="CBFD_NFYB_HMF"/>
    <property type="match status" value="1"/>
</dbReference>